<dbReference type="PANTHER" id="PTHR23282">
    <property type="entry name" value="APICAL ENDOSOMAL GLYCOPROTEIN PRECURSOR"/>
    <property type="match status" value="1"/>
</dbReference>
<feature type="region of interest" description="Disordered" evidence="1">
    <location>
        <begin position="1"/>
        <end position="33"/>
    </location>
</feature>
<dbReference type="AlphaFoldDB" id="A0A450YTT8"/>
<feature type="compositionally biased region" description="Basic and acidic residues" evidence="1">
    <location>
        <begin position="413"/>
        <end position="428"/>
    </location>
</feature>
<accession>A0A450YTT8</accession>
<name>A0A450YTT8_9GAMM</name>
<dbReference type="Pfam" id="PF00629">
    <property type="entry name" value="MAM"/>
    <property type="match status" value="1"/>
</dbReference>
<organism evidence="4">
    <name type="scientific">Candidatus Kentrum sp. SD</name>
    <dbReference type="NCBI Taxonomy" id="2126332"/>
    <lineage>
        <taxon>Bacteria</taxon>
        <taxon>Pseudomonadati</taxon>
        <taxon>Pseudomonadota</taxon>
        <taxon>Gammaproteobacteria</taxon>
        <taxon>Candidatus Kentrum</taxon>
    </lineage>
</organism>
<dbReference type="InterPro" id="IPR000998">
    <property type="entry name" value="MAM_dom"/>
</dbReference>
<evidence type="ECO:0000259" key="3">
    <source>
        <dbReference type="PROSITE" id="PS50060"/>
    </source>
</evidence>
<keyword evidence="4" id="KW-0176">Collagen</keyword>
<dbReference type="InterPro" id="IPR051560">
    <property type="entry name" value="MAM_domain-containing"/>
</dbReference>
<protein>
    <submittedName>
        <fullName evidence="4">Collagen triple helix repeat-containing protein</fullName>
    </submittedName>
</protein>
<dbReference type="Pfam" id="PF01391">
    <property type="entry name" value="Collagen"/>
    <property type="match status" value="1"/>
</dbReference>
<gene>
    <name evidence="4" type="ORF">BECKSD772E_GA0070983_104516</name>
</gene>
<proteinExistence type="predicted"/>
<evidence type="ECO:0000256" key="1">
    <source>
        <dbReference type="SAM" id="MobiDB-lite"/>
    </source>
</evidence>
<dbReference type="InterPro" id="IPR013320">
    <property type="entry name" value="ConA-like_dom_sf"/>
</dbReference>
<dbReference type="GO" id="GO:0016020">
    <property type="term" value="C:membrane"/>
    <property type="evidence" value="ECO:0007669"/>
    <property type="project" value="InterPro"/>
</dbReference>
<feature type="compositionally biased region" description="Polar residues" evidence="1">
    <location>
        <begin position="488"/>
        <end position="502"/>
    </location>
</feature>
<dbReference type="PANTHER" id="PTHR23282:SF101">
    <property type="entry name" value="MAM DOMAIN-CONTAINING PROTEIN"/>
    <property type="match status" value="1"/>
</dbReference>
<dbReference type="CDD" id="cd06263">
    <property type="entry name" value="MAM"/>
    <property type="match status" value="1"/>
</dbReference>
<reference evidence="4" key="1">
    <citation type="submission" date="2019-02" db="EMBL/GenBank/DDBJ databases">
        <authorList>
            <person name="Gruber-Vodicka R. H."/>
            <person name="Seah K. B. B."/>
        </authorList>
    </citation>
    <scope>NUCLEOTIDE SEQUENCE</scope>
    <source>
        <strain evidence="4">BECK_S1320</strain>
    </source>
</reference>
<sequence length="583" mass="61564">MKTTRPLHSFSHSRLGKTKTPAEPPPKSRPTPFRERRQALTYFLAASLGLAVLLGLAALPAHALEHTTGFEVDIRGWTVIKGTSQFNWARQTRGTHSGHTGPSGAHEGDYYLYLEASRNYPSRTAYLQSREFSGKIQTVSFHYHMYGAHMGSLALEGLDGNSWITLWATTGQQHANHQAPWTREEVTLSGRTIQKIRFKGTTTNNPNGGQYRGDMAIDYITVTTDKIVTSDHWQKTESEDGLYYGPGNVGIGDKQPQADLSILGNLSRPLTGHVGVPKGSPHVTGVNTRFTEELRVGDSIRLGEKVFVVAGIRSDIALTLNAAHPKGVFNATAYTDGNLLSVQTGAEVDALLVDKSGNVGVGAAKPAVKLDVAGGIRVGGETVCDAGRAGTIRYNDAGDEVEFCDGSAWSRVEGPKGDKGDKGDKGERGFQGVKGDTGPKGPKGDQGPIGATGATGAVGKKGDTGPEGPQGPKGNTGPQGAKGDTGATGPQGSKGDTGSTGAQGLKGDKGDKGEPGAKPPNTITQCRICFRETEGSSQCQGTRSSCSGWASLTNKNPSWTAPFRDDTDGRGGGCRYQWKLECN</sequence>
<evidence type="ECO:0000256" key="2">
    <source>
        <dbReference type="SAM" id="Phobius"/>
    </source>
</evidence>
<dbReference type="Gene3D" id="2.60.120.200">
    <property type="match status" value="1"/>
</dbReference>
<feature type="region of interest" description="Disordered" evidence="1">
    <location>
        <begin position="409"/>
        <end position="522"/>
    </location>
</feature>
<feature type="domain" description="MAM" evidence="3">
    <location>
        <begin position="66"/>
        <end position="230"/>
    </location>
</feature>
<feature type="transmembrane region" description="Helical" evidence="2">
    <location>
        <begin position="39"/>
        <end position="59"/>
    </location>
</feature>
<evidence type="ECO:0000313" key="4">
    <source>
        <dbReference type="EMBL" id="VFK44925.1"/>
    </source>
</evidence>
<feature type="compositionally biased region" description="Low complexity" evidence="1">
    <location>
        <begin position="433"/>
        <end position="458"/>
    </location>
</feature>
<keyword evidence="2" id="KW-1133">Transmembrane helix</keyword>
<keyword evidence="2" id="KW-0472">Membrane</keyword>
<dbReference type="SUPFAM" id="SSF49899">
    <property type="entry name" value="Concanavalin A-like lectins/glucanases"/>
    <property type="match status" value="1"/>
</dbReference>
<dbReference type="SMART" id="SM00137">
    <property type="entry name" value="MAM"/>
    <property type="match status" value="1"/>
</dbReference>
<dbReference type="EMBL" id="CAADFU010000045">
    <property type="protein sequence ID" value="VFK44925.1"/>
    <property type="molecule type" value="Genomic_DNA"/>
</dbReference>
<keyword evidence="2" id="KW-0812">Transmembrane</keyword>
<dbReference type="PROSITE" id="PS50060">
    <property type="entry name" value="MAM_2"/>
    <property type="match status" value="1"/>
</dbReference>
<dbReference type="InterPro" id="IPR008160">
    <property type="entry name" value="Collagen"/>
</dbReference>
<feature type="compositionally biased region" description="Basic and acidic residues" evidence="1">
    <location>
        <begin position="506"/>
        <end position="515"/>
    </location>
</feature>